<gene>
    <name evidence="3" type="ORF">CBR_g36652</name>
</gene>
<dbReference type="AlphaFoldDB" id="A0A388LL55"/>
<feature type="compositionally biased region" description="Basic and acidic residues" evidence="1">
    <location>
        <begin position="196"/>
        <end position="205"/>
    </location>
</feature>
<dbReference type="Gramene" id="GBG83034">
    <property type="protein sequence ID" value="GBG83034"/>
    <property type="gene ID" value="CBR_g36652"/>
</dbReference>
<feature type="region of interest" description="Disordered" evidence="1">
    <location>
        <begin position="163"/>
        <end position="222"/>
    </location>
</feature>
<evidence type="ECO:0000256" key="1">
    <source>
        <dbReference type="SAM" id="MobiDB-lite"/>
    </source>
</evidence>
<evidence type="ECO:0000313" key="3">
    <source>
        <dbReference type="EMBL" id="GBG83034.1"/>
    </source>
</evidence>
<keyword evidence="4" id="KW-1185">Reference proteome</keyword>
<protein>
    <recommendedName>
        <fullName evidence="2">Myb-like domain-containing protein</fullName>
    </recommendedName>
</protein>
<comment type="caution">
    <text evidence="3">The sequence shown here is derived from an EMBL/GenBank/DDBJ whole genome shotgun (WGS) entry which is preliminary data.</text>
</comment>
<evidence type="ECO:0000313" key="4">
    <source>
        <dbReference type="Proteomes" id="UP000265515"/>
    </source>
</evidence>
<dbReference type="Pfam" id="PF13837">
    <property type="entry name" value="Myb_DNA-bind_4"/>
    <property type="match status" value="1"/>
</dbReference>
<dbReference type="Gene3D" id="1.10.10.60">
    <property type="entry name" value="Homeodomain-like"/>
    <property type="match status" value="1"/>
</dbReference>
<dbReference type="InterPro" id="IPR044822">
    <property type="entry name" value="Myb_DNA-bind_4"/>
</dbReference>
<dbReference type="InterPro" id="IPR001005">
    <property type="entry name" value="SANT/Myb"/>
</dbReference>
<dbReference type="PROSITE" id="PS50090">
    <property type="entry name" value="MYB_LIKE"/>
    <property type="match status" value="1"/>
</dbReference>
<feature type="domain" description="Myb-like" evidence="2">
    <location>
        <begin position="42"/>
        <end position="105"/>
    </location>
</feature>
<evidence type="ECO:0000259" key="2">
    <source>
        <dbReference type="PROSITE" id="PS50090"/>
    </source>
</evidence>
<sequence>MTTTFLFGLWGRPVRGGKDAAEVLFVVDPLVVAAEVESATYWSPEDQMLLVRCKREEEMHLAGLGHNYGRMRTKEWKWDDIAKRMANAGRPKDADDCMKKWDNLFQNYKNIQRFQNPSGQADFFRLSNEERKEHNFKFRMERVLYNEIHAGILGSHTIFPPNITDTGSPNGVQLPRRGAVGGEYVGSEAGGDDCPEERSSARDSDNNAGSGVGGGKRKNARQQALESIADVMDHHGELMSATIDSSSKQQCSIFTRQCDILEQEVVVQKPHYAASDETQRMMCHTLMEITAAIGGRSPM</sequence>
<reference evidence="3 4" key="1">
    <citation type="journal article" date="2018" name="Cell">
        <title>The Chara Genome: Secondary Complexity and Implications for Plant Terrestrialization.</title>
        <authorList>
            <person name="Nishiyama T."/>
            <person name="Sakayama H."/>
            <person name="Vries J.D."/>
            <person name="Buschmann H."/>
            <person name="Saint-Marcoux D."/>
            <person name="Ullrich K.K."/>
            <person name="Haas F.B."/>
            <person name="Vanderstraeten L."/>
            <person name="Becker D."/>
            <person name="Lang D."/>
            <person name="Vosolsobe S."/>
            <person name="Rombauts S."/>
            <person name="Wilhelmsson P.K.I."/>
            <person name="Janitza P."/>
            <person name="Kern R."/>
            <person name="Heyl A."/>
            <person name="Rumpler F."/>
            <person name="Villalobos L.I.A.C."/>
            <person name="Clay J.M."/>
            <person name="Skokan R."/>
            <person name="Toyoda A."/>
            <person name="Suzuki Y."/>
            <person name="Kagoshima H."/>
            <person name="Schijlen E."/>
            <person name="Tajeshwar N."/>
            <person name="Catarino B."/>
            <person name="Hetherington A.J."/>
            <person name="Saltykova A."/>
            <person name="Bonnot C."/>
            <person name="Breuninger H."/>
            <person name="Symeonidi A."/>
            <person name="Radhakrishnan G.V."/>
            <person name="Van Nieuwerburgh F."/>
            <person name="Deforce D."/>
            <person name="Chang C."/>
            <person name="Karol K.G."/>
            <person name="Hedrich R."/>
            <person name="Ulvskov P."/>
            <person name="Glockner G."/>
            <person name="Delwiche C.F."/>
            <person name="Petrasek J."/>
            <person name="Van de Peer Y."/>
            <person name="Friml J."/>
            <person name="Beilby M."/>
            <person name="Dolan L."/>
            <person name="Kohara Y."/>
            <person name="Sugano S."/>
            <person name="Fujiyama A."/>
            <person name="Delaux P.-M."/>
            <person name="Quint M."/>
            <person name="TheiBen G."/>
            <person name="Hagemann M."/>
            <person name="Harholt J."/>
            <person name="Dunand C."/>
            <person name="Zachgo S."/>
            <person name="Langdale J."/>
            <person name="Maumus F."/>
            <person name="Straeten D.V.D."/>
            <person name="Gould S.B."/>
            <person name="Rensing S.A."/>
        </authorList>
    </citation>
    <scope>NUCLEOTIDE SEQUENCE [LARGE SCALE GENOMIC DNA]</scope>
    <source>
        <strain evidence="3 4">S276</strain>
    </source>
</reference>
<proteinExistence type="predicted"/>
<organism evidence="3 4">
    <name type="scientific">Chara braunii</name>
    <name type="common">Braun's stonewort</name>
    <dbReference type="NCBI Taxonomy" id="69332"/>
    <lineage>
        <taxon>Eukaryota</taxon>
        <taxon>Viridiplantae</taxon>
        <taxon>Streptophyta</taxon>
        <taxon>Charophyceae</taxon>
        <taxon>Charales</taxon>
        <taxon>Characeae</taxon>
        <taxon>Chara</taxon>
    </lineage>
</organism>
<dbReference type="OrthoDB" id="8933168at2759"/>
<accession>A0A388LL55</accession>
<dbReference type="PANTHER" id="PTHR33492">
    <property type="entry name" value="OSJNBA0043A12.37 PROTEIN-RELATED"/>
    <property type="match status" value="1"/>
</dbReference>
<dbReference type="PANTHER" id="PTHR33492:SF19">
    <property type="entry name" value="MYB-LIKE DOMAIN-CONTAINING PROTEIN"/>
    <property type="match status" value="1"/>
</dbReference>
<dbReference type="Proteomes" id="UP000265515">
    <property type="component" value="Unassembled WGS sequence"/>
</dbReference>
<dbReference type="EMBL" id="BFEA01000426">
    <property type="protein sequence ID" value="GBG83034.1"/>
    <property type="molecule type" value="Genomic_DNA"/>
</dbReference>
<name>A0A388LL55_CHABU</name>